<evidence type="ECO:0000313" key="1">
    <source>
        <dbReference type="EMBL" id="KAK1569668.1"/>
    </source>
</evidence>
<dbReference type="EMBL" id="JAHLJV010000126">
    <property type="protein sequence ID" value="KAK1569668.1"/>
    <property type="molecule type" value="Genomic_DNA"/>
</dbReference>
<accession>A0AAD8PKT2</accession>
<dbReference type="AlphaFoldDB" id="A0AAD8PKT2"/>
<evidence type="ECO:0000313" key="2">
    <source>
        <dbReference type="Proteomes" id="UP001230504"/>
    </source>
</evidence>
<proteinExistence type="predicted"/>
<sequence>MAWPRGFERFSVYFRSLILDLSACLALLKMRSLLGEAKLRNTDHQDLLSVERPVNNSSNIIIGCVDKPNW</sequence>
<reference evidence="1" key="1">
    <citation type="submission" date="2021-06" db="EMBL/GenBank/DDBJ databases">
        <title>Comparative genomics, transcriptomics and evolutionary studies reveal genomic signatures of adaptation to plant cell wall in hemibiotrophic fungi.</title>
        <authorList>
            <consortium name="DOE Joint Genome Institute"/>
            <person name="Baroncelli R."/>
            <person name="Diaz J.F."/>
            <person name="Benocci T."/>
            <person name="Peng M."/>
            <person name="Battaglia E."/>
            <person name="Haridas S."/>
            <person name="Andreopoulos W."/>
            <person name="Labutti K."/>
            <person name="Pangilinan J."/>
            <person name="Floch G.L."/>
            <person name="Makela M.R."/>
            <person name="Henrissat B."/>
            <person name="Grigoriev I.V."/>
            <person name="Crouch J.A."/>
            <person name="De Vries R.P."/>
            <person name="Sukno S.A."/>
            <person name="Thon M.R."/>
        </authorList>
    </citation>
    <scope>NUCLEOTIDE SEQUENCE</scope>
    <source>
        <strain evidence="1">CBS 125086</strain>
    </source>
</reference>
<dbReference type="Proteomes" id="UP001230504">
    <property type="component" value="Unassembled WGS sequence"/>
</dbReference>
<organism evidence="1 2">
    <name type="scientific">Colletotrichum navitas</name>
    <dbReference type="NCBI Taxonomy" id="681940"/>
    <lineage>
        <taxon>Eukaryota</taxon>
        <taxon>Fungi</taxon>
        <taxon>Dikarya</taxon>
        <taxon>Ascomycota</taxon>
        <taxon>Pezizomycotina</taxon>
        <taxon>Sordariomycetes</taxon>
        <taxon>Hypocreomycetidae</taxon>
        <taxon>Glomerellales</taxon>
        <taxon>Glomerellaceae</taxon>
        <taxon>Colletotrichum</taxon>
        <taxon>Colletotrichum graminicola species complex</taxon>
    </lineage>
</organism>
<name>A0AAD8PKT2_9PEZI</name>
<comment type="caution">
    <text evidence="1">The sequence shown here is derived from an EMBL/GenBank/DDBJ whole genome shotgun (WGS) entry which is preliminary data.</text>
</comment>
<dbReference type="RefSeq" id="XP_060407877.1">
    <property type="nucleotide sequence ID" value="XM_060565078.1"/>
</dbReference>
<protein>
    <submittedName>
        <fullName evidence="1">Uncharacterized protein</fullName>
    </submittedName>
</protein>
<gene>
    <name evidence="1" type="ORF">LY79DRAFT_70907</name>
</gene>
<dbReference type="GeneID" id="85449318"/>
<keyword evidence="2" id="KW-1185">Reference proteome</keyword>